<protein>
    <recommendedName>
        <fullName evidence="1">TRPM SLOG domain-containing protein</fullName>
    </recommendedName>
</protein>
<sequence length="194" mass="21703">MKVSVTFDTEYNPKHEADDSLCYCNRPRKLHPNINSVSPKWNCKSHTTTFKAKNQQGIFDNGAHYLRCDVLADPKGLKSMLFETWQVKPDPRLIISIIGGTKYFNLTDKLETKFMDALINMAINSDAWLLTNGFNVGIVQYVGQAIHKSKLTNVDKPIVAIGLPEYGCIKNLKQLKNPQKTSLQAASDGSCPTL</sequence>
<dbReference type="OrthoDB" id="10050890at2759"/>
<dbReference type="GO" id="GO:0005886">
    <property type="term" value="C:plasma membrane"/>
    <property type="evidence" value="ECO:0007669"/>
    <property type="project" value="TreeGrafter"/>
</dbReference>
<dbReference type="Proteomes" id="UP000681722">
    <property type="component" value="Unassembled WGS sequence"/>
</dbReference>
<evidence type="ECO:0000313" key="4">
    <source>
        <dbReference type="Proteomes" id="UP000663829"/>
    </source>
</evidence>
<dbReference type="Pfam" id="PF18139">
    <property type="entry name" value="LSDAT_euk"/>
    <property type="match status" value="1"/>
</dbReference>
<dbReference type="Proteomes" id="UP000663829">
    <property type="component" value="Unassembled WGS sequence"/>
</dbReference>
<proteinExistence type="predicted"/>
<dbReference type="PANTHER" id="PTHR13800">
    <property type="entry name" value="TRANSIENT RECEPTOR POTENTIAL CATION CHANNEL, SUBFAMILY M, MEMBER 6"/>
    <property type="match status" value="1"/>
</dbReference>
<dbReference type="PANTHER" id="PTHR13800:SF1">
    <property type="entry name" value="TRANSIENT RECEPTOR POTENTIAL CATION CHANNEL TRPM"/>
    <property type="match status" value="1"/>
</dbReference>
<dbReference type="InterPro" id="IPR041491">
    <property type="entry name" value="TRPM_SLOG"/>
</dbReference>
<reference evidence="2" key="1">
    <citation type="submission" date="2021-02" db="EMBL/GenBank/DDBJ databases">
        <authorList>
            <person name="Nowell W R."/>
        </authorList>
    </citation>
    <scope>NUCLEOTIDE SEQUENCE</scope>
</reference>
<evidence type="ECO:0000259" key="1">
    <source>
        <dbReference type="Pfam" id="PF18139"/>
    </source>
</evidence>
<accession>A0A814XY31</accession>
<dbReference type="AlphaFoldDB" id="A0A814XY31"/>
<dbReference type="EMBL" id="CAJOBC010009334">
    <property type="protein sequence ID" value="CAF3985196.1"/>
    <property type="molecule type" value="Genomic_DNA"/>
</dbReference>
<keyword evidence="4" id="KW-1185">Reference proteome</keyword>
<dbReference type="GO" id="GO:0030001">
    <property type="term" value="P:metal ion transport"/>
    <property type="evidence" value="ECO:0007669"/>
    <property type="project" value="TreeGrafter"/>
</dbReference>
<evidence type="ECO:0000313" key="2">
    <source>
        <dbReference type="EMBL" id="CAF1221905.1"/>
    </source>
</evidence>
<feature type="domain" description="TRPM SLOG" evidence="1">
    <location>
        <begin position="63"/>
        <end position="182"/>
    </location>
</feature>
<comment type="caution">
    <text evidence="2">The sequence shown here is derived from an EMBL/GenBank/DDBJ whole genome shotgun (WGS) entry which is preliminary data.</text>
</comment>
<evidence type="ECO:0000313" key="3">
    <source>
        <dbReference type="EMBL" id="CAF3985196.1"/>
    </source>
</evidence>
<dbReference type="GO" id="GO:0005261">
    <property type="term" value="F:monoatomic cation channel activity"/>
    <property type="evidence" value="ECO:0007669"/>
    <property type="project" value="TreeGrafter"/>
</dbReference>
<dbReference type="EMBL" id="CAJNOQ010009332">
    <property type="protein sequence ID" value="CAF1221905.1"/>
    <property type="molecule type" value="Genomic_DNA"/>
</dbReference>
<name>A0A814XY31_9BILA</name>
<organism evidence="2 4">
    <name type="scientific">Didymodactylos carnosus</name>
    <dbReference type="NCBI Taxonomy" id="1234261"/>
    <lineage>
        <taxon>Eukaryota</taxon>
        <taxon>Metazoa</taxon>
        <taxon>Spiralia</taxon>
        <taxon>Gnathifera</taxon>
        <taxon>Rotifera</taxon>
        <taxon>Eurotatoria</taxon>
        <taxon>Bdelloidea</taxon>
        <taxon>Philodinida</taxon>
        <taxon>Philodinidae</taxon>
        <taxon>Didymodactylos</taxon>
    </lineage>
</organism>
<gene>
    <name evidence="2" type="ORF">GPM918_LOCUS24729</name>
    <name evidence="3" type="ORF">SRO942_LOCUS24731</name>
</gene>
<dbReference type="InterPro" id="IPR050927">
    <property type="entry name" value="TRPM"/>
</dbReference>